<gene>
    <name evidence="2" type="ORF">BOX15_Mlig014727g2</name>
</gene>
<evidence type="ECO:0008006" key="4">
    <source>
        <dbReference type="Google" id="ProtNLM"/>
    </source>
</evidence>
<comment type="caution">
    <text evidence="2">The sequence shown here is derived from an EMBL/GenBank/DDBJ whole genome shotgun (WGS) entry which is preliminary data.</text>
</comment>
<reference evidence="2 3" key="1">
    <citation type="submission" date="2017-06" db="EMBL/GenBank/DDBJ databases">
        <title>A platform for efficient transgenesis in Macrostomum lignano, a flatworm model organism for stem cell research.</title>
        <authorList>
            <person name="Berezikov E."/>
        </authorList>
    </citation>
    <scope>NUCLEOTIDE SEQUENCE [LARGE SCALE GENOMIC DNA]</scope>
    <source>
        <strain evidence="2">DV1</strain>
        <tissue evidence="2">Whole organism</tissue>
    </source>
</reference>
<keyword evidence="1" id="KW-0732">Signal</keyword>
<evidence type="ECO:0000313" key="2">
    <source>
        <dbReference type="EMBL" id="PAA69894.1"/>
    </source>
</evidence>
<dbReference type="AlphaFoldDB" id="A0A267F9L7"/>
<protein>
    <recommendedName>
        <fullName evidence="4">WAP domain-containing protein</fullName>
    </recommendedName>
</protein>
<dbReference type="EMBL" id="NIVC01001281">
    <property type="protein sequence ID" value="PAA69894.1"/>
    <property type="molecule type" value="Genomic_DNA"/>
</dbReference>
<dbReference type="Proteomes" id="UP000215902">
    <property type="component" value="Unassembled WGS sequence"/>
</dbReference>
<feature type="signal peptide" evidence="1">
    <location>
        <begin position="1"/>
        <end position="23"/>
    </location>
</feature>
<keyword evidence="3" id="KW-1185">Reference proteome</keyword>
<accession>A0A267F9L7</accession>
<name>A0A267F9L7_9PLAT</name>
<proteinExistence type="predicted"/>
<dbReference type="PROSITE" id="PS51257">
    <property type="entry name" value="PROKAR_LIPOPROTEIN"/>
    <property type="match status" value="1"/>
</dbReference>
<evidence type="ECO:0000313" key="3">
    <source>
        <dbReference type="Proteomes" id="UP000215902"/>
    </source>
</evidence>
<sequence>MRHCVLHLLVLLALVAGCTTCGAELPCNPKGGPCREDRHCCSFTCQRIPVPEHVYGSGVYTNICE</sequence>
<feature type="chain" id="PRO_5013080081" description="WAP domain-containing protein" evidence="1">
    <location>
        <begin position="24"/>
        <end position="65"/>
    </location>
</feature>
<organism evidence="2 3">
    <name type="scientific">Macrostomum lignano</name>
    <dbReference type="NCBI Taxonomy" id="282301"/>
    <lineage>
        <taxon>Eukaryota</taxon>
        <taxon>Metazoa</taxon>
        <taxon>Spiralia</taxon>
        <taxon>Lophotrochozoa</taxon>
        <taxon>Platyhelminthes</taxon>
        <taxon>Rhabditophora</taxon>
        <taxon>Macrostomorpha</taxon>
        <taxon>Macrostomida</taxon>
        <taxon>Macrostomidae</taxon>
        <taxon>Macrostomum</taxon>
    </lineage>
</organism>
<evidence type="ECO:0000256" key="1">
    <source>
        <dbReference type="SAM" id="SignalP"/>
    </source>
</evidence>